<dbReference type="PANTHER" id="PTHR43046:SF14">
    <property type="entry name" value="MUTT_NUDIX FAMILY PROTEIN"/>
    <property type="match status" value="1"/>
</dbReference>
<dbReference type="InterPro" id="IPR000086">
    <property type="entry name" value="NUDIX_hydrolase_dom"/>
</dbReference>
<accession>A0AAJ5VVK1</accession>
<dbReference type="InterPro" id="IPR015797">
    <property type="entry name" value="NUDIX_hydrolase-like_dom_sf"/>
</dbReference>
<dbReference type="Proteomes" id="UP001217476">
    <property type="component" value="Chromosome"/>
</dbReference>
<organism evidence="4 5">
    <name type="scientific">Candidatus Devosia phytovorans</name>
    <dbReference type="NCBI Taxonomy" id="3121372"/>
    <lineage>
        <taxon>Bacteria</taxon>
        <taxon>Pseudomonadati</taxon>
        <taxon>Pseudomonadota</taxon>
        <taxon>Alphaproteobacteria</taxon>
        <taxon>Hyphomicrobiales</taxon>
        <taxon>Devosiaceae</taxon>
        <taxon>Devosia</taxon>
    </lineage>
</organism>
<dbReference type="Pfam" id="PF00293">
    <property type="entry name" value="NUDIX"/>
    <property type="match status" value="1"/>
</dbReference>
<feature type="domain" description="Nudix hydrolase" evidence="3">
    <location>
        <begin position="21"/>
        <end position="149"/>
    </location>
</feature>
<protein>
    <submittedName>
        <fullName evidence="4">NUDIX domain-containing protein</fullName>
    </submittedName>
</protein>
<comment type="cofactor">
    <cofactor evidence="1">
        <name>Mg(2+)</name>
        <dbReference type="ChEBI" id="CHEBI:18420"/>
    </cofactor>
</comment>
<dbReference type="Gene3D" id="3.90.79.10">
    <property type="entry name" value="Nucleoside Triphosphate Pyrophosphohydrolase"/>
    <property type="match status" value="1"/>
</dbReference>
<dbReference type="GO" id="GO:0016787">
    <property type="term" value="F:hydrolase activity"/>
    <property type="evidence" value="ECO:0007669"/>
    <property type="project" value="UniProtKB-KW"/>
</dbReference>
<evidence type="ECO:0000313" key="5">
    <source>
        <dbReference type="Proteomes" id="UP001217476"/>
    </source>
</evidence>
<evidence type="ECO:0000256" key="2">
    <source>
        <dbReference type="ARBA" id="ARBA00022801"/>
    </source>
</evidence>
<keyword evidence="2" id="KW-0378">Hydrolase</keyword>
<dbReference type="AlphaFoldDB" id="A0AAJ5VVK1"/>
<dbReference type="InterPro" id="IPR020476">
    <property type="entry name" value="Nudix_hydrolase"/>
</dbReference>
<dbReference type="PRINTS" id="PR00502">
    <property type="entry name" value="NUDIXFAMILY"/>
</dbReference>
<dbReference type="SUPFAM" id="SSF55811">
    <property type="entry name" value="Nudix"/>
    <property type="match status" value="1"/>
</dbReference>
<dbReference type="EMBL" id="CP119312">
    <property type="protein sequence ID" value="WEK05172.1"/>
    <property type="molecule type" value="Genomic_DNA"/>
</dbReference>
<evidence type="ECO:0000256" key="1">
    <source>
        <dbReference type="ARBA" id="ARBA00001946"/>
    </source>
</evidence>
<evidence type="ECO:0000313" key="4">
    <source>
        <dbReference type="EMBL" id="WEK05172.1"/>
    </source>
</evidence>
<sequence>MQLTRTQQLIGKVFLTAKGLMHRLTMGSRVMLVDGDKVLLIRHQHFPGWQFPGGGVSPGETLEHAGARETLEETGYRVIGSMQLFGIYHNTGPVTNRDHVAFWVCTSFEKAYERKADREIAEVVWFDRHALPEKITPATSQRIDEYFDHVEKRDIWGYP</sequence>
<name>A0AAJ5VVK1_9HYPH</name>
<evidence type="ECO:0000259" key="3">
    <source>
        <dbReference type="PROSITE" id="PS51462"/>
    </source>
</evidence>
<reference evidence="4" key="1">
    <citation type="submission" date="2023-03" db="EMBL/GenBank/DDBJ databases">
        <title>Andean soil-derived lignocellulolytic bacterial consortium as a source of novel taxa and putative plastic-active enzymes.</title>
        <authorList>
            <person name="Diaz-Garcia L."/>
            <person name="Chuvochina M."/>
            <person name="Feuerriegel G."/>
            <person name="Bunk B."/>
            <person name="Sproer C."/>
            <person name="Streit W.R."/>
            <person name="Rodriguez L.M."/>
            <person name="Overmann J."/>
            <person name="Jimenez D.J."/>
        </authorList>
    </citation>
    <scope>NUCLEOTIDE SEQUENCE</scope>
    <source>
        <strain evidence="4">MAG 4196</strain>
    </source>
</reference>
<dbReference type="PANTHER" id="PTHR43046">
    <property type="entry name" value="GDP-MANNOSE MANNOSYL HYDROLASE"/>
    <property type="match status" value="1"/>
</dbReference>
<proteinExistence type="predicted"/>
<dbReference type="PROSITE" id="PS51462">
    <property type="entry name" value="NUDIX"/>
    <property type="match status" value="1"/>
</dbReference>
<gene>
    <name evidence="4" type="ORF">P0Y65_02640</name>
</gene>